<keyword evidence="12" id="KW-1185">Reference proteome</keyword>
<evidence type="ECO:0000256" key="6">
    <source>
        <dbReference type="ARBA" id="ARBA00023029"/>
    </source>
</evidence>
<dbReference type="SUPFAM" id="SSF56719">
    <property type="entry name" value="Type II DNA topoisomerase"/>
    <property type="match status" value="1"/>
</dbReference>
<feature type="domain" description="Topo IIA-type catalytic" evidence="10">
    <location>
        <begin position="39"/>
        <end position="93"/>
    </location>
</feature>
<dbReference type="GO" id="GO:0005634">
    <property type="term" value="C:nucleus"/>
    <property type="evidence" value="ECO:0007669"/>
    <property type="project" value="TreeGrafter"/>
</dbReference>
<sequence length="93" mass="10705">MNQMQITTKSPYSSRVVTYGEFIKKEIMLYAFEDIRSKLPSVVDGLKVSQRKVVHYMLDMSKDGLTSARHKISQLAGAISQHSNYRHACRREL</sequence>
<evidence type="ECO:0000256" key="1">
    <source>
        <dbReference type="ARBA" id="ARBA00000185"/>
    </source>
</evidence>
<evidence type="ECO:0000256" key="5">
    <source>
        <dbReference type="ARBA" id="ARBA00022840"/>
    </source>
</evidence>
<dbReference type="InterPro" id="IPR002205">
    <property type="entry name" value="Topo_IIA_dom_A"/>
</dbReference>
<evidence type="ECO:0000256" key="7">
    <source>
        <dbReference type="ARBA" id="ARBA00023125"/>
    </source>
</evidence>
<protein>
    <recommendedName>
        <fullName evidence="3">DNA topoisomerase (ATP-hydrolyzing)</fullName>
        <ecNumber evidence="3">5.6.2.2</ecNumber>
    </recommendedName>
</protein>
<dbReference type="EC" id="5.6.2.2" evidence="3"/>
<dbReference type="GO" id="GO:0000712">
    <property type="term" value="P:resolution of meiotic recombination intermediates"/>
    <property type="evidence" value="ECO:0007669"/>
    <property type="project" value="TreeGrafter"/>
</dbReference>
<dbReference type="GO" id="GO:0006265">
    <property type="term" value="P:DNA topological change"/>
    <property type="evidence" value="ECO:0007669"/>
    <property type="project" value="InterPro"/>
</dbReference>
<keyword evidence="6" id="KW-0799">Topoisomerase</keyword>
<dbReference type="Pfam" id="PF00521">
    <property type="entry name" value="DNA_topoisoIV"/>
    <property type="match status" value="1"/>
</dbReference>
<dbReference type="GO" id="GO:0000819">
    <property type="term" value="P:sister chromatid segregation"/>
    <property type="evidence" value="ECO:0007669"/>
    <property type="project" value="TreeGrafter"/>
</dbReference>
<dbReference type="PANTHER" id="PTHR10169:SF38">
    <property type="entry name" value="DNA TOPOISOMERASE 2"/>
    <property type="match status" value="1"/>
</dbReference>
<keyword evidence="8" id="KW-0413">Isomerase</keyword>
<evidence type="ECO:0000256" key="2">
    <source>
        <dbReference type="ARBA" id="ARBA00001946"/>
    </source>
</evidence>
<dbReference type="InterPro" id="IPR013758">
    <property type="entry name" value="Topo_IIA_A/C_ab"/>
</dbReference>
<dbReference type="GO" id="GO:0005524">
    <property type="term" value="F:ATP binding"/>
    <property type="evidence" value="ECO:0007669"/>
    <property type="project" value="UniProtKB-KW"/>
</dbReference>
<gene>
    <name evidence="11" type="ORF">PVAP13_9NG455842</name>
</gene>
<comment type="catalytic activity">
    <reaction evidence="1">
        <text>ATP-dependent breakage, passage and rejoining of double-stranded DNA.</text>
        <dbReference type="EC" id="5.6.2.2"/>
    </reaction>
</comment>
<keyword evidence="5" id="KW-0067">ATP-binding</keyword>
<evidence type="ECO:0000259" key="10">
    <source>
        <dbReference type="PROSITE" id="PS52040"/>
    </source>
</evidence>
<dbReference type="EMBL" id="CM029054">
    <property type="protein sequence ID" value="KAG2539226.1"/>
    <property type="molecule type" value="Genomic_DNA"/>
</dbReference>
<dbReference type="GO" id="GO:0003677">
    <property type="term" value="F:DNA binding"/>
    <property type="evidence" value="ECO:0007669"/>
    <property type="project" value="UniProtKB-UniRule"/>
</dbReference>
<accession>A0A8T0MWT1</accession>
<dbReference type="InterPro" id="IPR050634">
    <property type="entry name" value="DNA_Topoisomerase_II"/>
</dbReference>
<dbReference type="PROSITE" id="PS52040">
    <property type="entry name" value="TOPO_IIA"/>
    <property type="match status" value="1"/>
</dbReference>
<evidence type="ECO:0000313" key="12">
    <source>
        <dbReference type="Proteomes" id="UP000823388"/>
    </source>
</evidence>
<evidence type="ECO:0000256" key="9">
    <source>
        <dbReference type="PROSITE-ProRule" id="PRU01384"/>
    </source>
</evidence>
<evidence type="ECO:0000256" key="4">
    <source>
        <dbReference type="ARBA" id="ARBA00022741"/>
    </source>
</evidence>
<dbReference type="Gene3D" id="3.90.199.10">
    <property type="entry name" value="Topoisomerase II, domain 5"/>
    <property type="match status" value="1"/>
</dbReference>
<evidence type="ECO:0000256" key="3">
    <source>
        <dbReference type="ARBA" id="ARBA00012895"/>
    </source>
</evidence>
<dbReference type="GO" id="GO:0003918">
    <property type="term" value="F:DNA topoisomerase type II (double strand cut, ATP-hydrolyzing) activity"/>
    <property type="evidence" value="ECO:0007669"/>
    <property type="project" value="UniProtKB-EC"/>
</dbReference>
<comment type="cofactor">
    <cofactor evidence="2">
        <name>Mg(2+)</name>
        <dbReference type="ChEBI" id="CHEBI:18420"/>
    </cofactor>
</comment>
<proteinExistence type="predicted"/>
<evidence type="ECO:0000256" key="8">
    <source>
        <dbReference type="ARBA" id="ARBA00023235"/>
    </source>
</evidence>
<dbReference type="Proteomes" id="UP000823388">
    <property type="component" value="Chromosome 9N"/>
</dbReference>
<evidence type="ECO:0000313" key="11">
    <source>
        <dbReference type="EMBL" id="KAG2539226.1"/>
    </source>
</evidence>
<comment type="caution">
    <text evidence="11">The sequence shown here is derived from an EMBL/GenBank/DDBJ whole genome shotgun (WGS) entry which is preliminary data.</text>
</comment>
<reference evidence="11" key="1">
    <citation type="submission" date="2020-05" db="EMBL/GenBank/DDBJ databases">
        <title>WGS assembly of Panicum virgatum.</title>
        <authorList>
            <person name="Lovell J.T."/>
            <person name="Jenkins J."/>
            <person name="Shu S."/>
            <person name="Juenger T.E."/>
            <person name="Schmutz J."/>
        </authorList>
    </citation>
    <scope>NUCLEOTIDE SEQUENCE</scope>
    <source>
        <strain evidence="11">AP13</strain>
    </source>
</reference>
<keyword evidence="7 9" id="KW-0238">DNA-binding</keyword>
<dbReference type="PANTHER" id="PTHR10169">
    <property type="entry name" value="DNA TOPOISOMERASE/GYRASE"/>
    <property type="match status" value="1"/>
</dbReference>
<comment type="caution">
    <text evidence="9">Lacks conserved residue(s) required for the propagation of feature annotation.</text>
</comment>
<organism evidence="11 12">
    <name type="scientific">Panicum virgatum</name>
    <name type="common">Blackwell switchgrass</name>
    <dbReference type="NCBI Taxonomy" id="38727"/>
    <lineage>
        <taxon>Eukaryota</taxon>
        <taxon>Viridiplantae</taxon>
        <taxon>Streptophyta</taxon>
        <taxon>Embryophyta</taxon>
        <taxon>Tracheophyta</taxon>
        <taxon>Spermatophyta</taxon>
        <taxon>Magnoliopsida</taxon>
        <taxon>Liliopsida</taxon>
        <taxon>Poales</taxon>
        <taxon>Poaceae</taxon>
        <taxon>PACMAD clade</taxon>
        <taxon>Panicoideae</taxon>
        <taxon>Panicodae</taxon>
        <taxon>Paniceae</taxon>
        <taxon>Panicinae</taxon>
        <taxon>Panicum</taxon>
        <taxon>Panicum sect. Hiantes</taxon>
    </lineage>
</organism>
<dbReference type="InterPro" id="IPR013760">
    <property type="entry name" value="Topo_IIA-like_dom_sf"/>
</dbReference>
<keyword evidence="4" id="KW-0547">Nucleotide-binding</keyword>
<dbReference type="AlphaFoldDB" id="A0A8T0MWT1"/>
<name>A0A8T0MWT1_PANVG</name>